<comment type="caution">
    <text evidence="1">The sequence shown here is derived from an EMBL/GenBank/DDBJ whole genome shotgun (WGS) entry which is preliminary data.</text>
</comment>
<protein>
    <submittedName>
        <fullName evidence="1">Uncharacterized protein</fullName>
    </submittedName>
</protein>
<accession>A0AAE0MFJ1</accession>
<dbReference type="Proteomes" id="UP001283341">
    <property type="component" value="Unassembled WGS sequence"/>
</dbReference>
<gene>
    <name evidence="1" type="ORF">B0H66DRAFT_70196</name>
</gene>
<reference evidence="1" key="1">
    <citation type="journal article" date="2023" name="Mol. Phylogenet. Evol.">
        <title>Genome-scale phylogeny and comparative genomics of the fungal order Sordariales.</title>
        <authorList>
            <person name="Hensen N."/>
            <person name="Bonometti L."/>
            <person name="Westerberg I."/>
            <person name="Brannstrom I.O."/>
            <person name="Guillou S."/>
            <person name="Cros-Aarteil S."/>
            <person name="Calhoun S."/>
            <person name="Haridas S."/>
            <person name="Kuo A."/>
            <person name="Mondo S."/>
            <person name="Pangilinan J."/>
            <person name="Riley R."/>
            <person name="LaButti K."/>
            <person name="Andreopoulos B."/>
            <person name="Lipzen A."/>
            <person name="Chen C."/>
            <person name="Yan M."/>
            <person name="Daum C."/>
            <person name="Ng V."/>
            <person name="Clum A."/>
            <person name="Steindorff A."/>
            <person name="Ohm R.A."/>
            <person name="Martin F."/>
            <person name="Silar P."/>
            <person name="Natvig D.O."/>
            <person name="Lalanne C."/>
            <person name="Gautier V."/>
            <person name="Ament-Velasquez S.L."/>
            <person name="Kruys A."/>
            <person name="Hutchinson M.I."/>
            <person name="Powell A.J."/>
            <person name="Barry K."/>
            <person name="Miller A.N."/>
            <person name="Grigoriev I.V."/>
            <person name="Debuchy R."/>
            <person name="Gladieux P."/>
            <person name="Hiltunen Thoren M."/>
            <person name="Johannesson H."/>
        </authorList>
    </citation>
    <scope>NUCLEOTIDE SEQUENCE</scope>
    <source>
        <strain evidence="1">CBS 118394</strain>
    </source>
</reference>
<proteinExistence type="predicted"/>
<dbReference type="AlphaFoldDB" id="A0AAE0MFJ1"/>
<organism evidence="1 2">
    <name type="scientific">Apodospora peruviana</name>
    <dbReference type="NCBI Taxonomy" id="516989"/>
    <lineage>
        <taxon>Eukaryota</taxon>
        <taxon>Fungi</taxon>
        <taxon>Dikarya</taxon>
        <taxon>Ascomycota</taxon>
        <taxon>Pezizomycotina</taxon>
        <taxon>Sordariomycetes</taxon>
        <taxon>Sordariomycetidae</taxon>
        <taxon>Sordariales</taxon>
        <taxon>Lasiosphaeriaceae</taxon>
        <taxon>Apodospora</taxon>
    </lineage>
</organism>
<name>A0AAE0MFJ1_9PEZI</name>
<evidence type="ECO:0000313" key="1">
    <source>
        <dbReference type="EMBL" id="KAK3330632.1"/>
    </source>
</evidence>
<keyword evidence="2" id="KW-1185">Reference proteome</keyword>
<reference evidence="1" key="2">
    <citation type="submission" date="2023-06" db="EMBL/GenBank/DDBJ databases">
        <authorList>
            <consortium name="Lawrence Berkeley National Laboratory"/>
            <person name="Haridas S."/>
            <person name="Hensen N."/>
            <person name="Bonometti L."/>
            <person name="Westerberg I."/>
            <person name="Brannstrom I.O."/>
            <person name="Guillou S."/>
            <person name="Cros-Aarteil S."/>
            <person name="Calhoun S."/>
            <person name="Kuo A."/>
            <person name="Mondo S."/>
            <person name="Pangilinan J."/>
            <person name="Riley R."/>
            <person name="Labutti K."/>
            <person name="Andreopoulos B."/>
            <person name="Lipzen A."/>
            <person name="Chen C."/>
            <person name="Yanf M."/>
            <person name="Daum C."/>
            <person name="Ng V."/>
            <person name="Clum A."/>
            <person name="Steindorff A."/>
            <person name="Ohm R."/>
            <person name="Martin F."/>
            <person name="Silar P."/>
            <person name="Natvig D."/>
            <person name="Lalanne C."/>
            <person name="Gautier V."/>
            <person name="Ament-Velasquez S.L."/>
            <person name="Kruys A."/>
            <person name="Hutchinson M.I."/>
            <person name="Powell A.J."/>
            <person name="Barry K."/>
            <person name="Miller A.N."/>
            <person name="Grigoriev I.V."/>
            <person name="Debuchy R."/>
            <person name="Gladieux P."/>
            <person name="Thoren M.H."/>
            <person name="Johannesson H."/>
        </authorList>
    </citation>
    <scope>NUCLEOTIDE SEQUENCE</scope>
    <source>
        <strain evidence="1">CBS 118394</strain>
    </source>
</reference>
<sequence>MKICIIPVQRVCLYKVESNRPKCSATLHLNTNASSEWTRPGLPRSTVRSSSQLPFEQSTVNSHMISGEMAWWGRLQAGDLLFLNNAAIHPVSMRGELGTIYLFSFRRTTQRRCSFTLDYPRRCTDLRPSNLEYIKQPRPLLHPHLLLHSNPHHYNNQDGNTQYTVTTITVLASNQSHFLRYRCHHLFCLNDIFQPLHHLSSLTIIAHL</sequence>
<evidence type="ECO:0000313" key="2">
    <source>
        <dbReference type="Proteomes" id="UP001283341"/>
    </source>
</evidence>
<dbReference type="EMBL" id="JAUEDM010000001">
    <property type="protein sequence ID" value="KAK3330632.1"/>
    <property type="molecule type" value="Genomic_DNA"/>
</dbReference>